<dbReference type="InParanoid" id="A0A482XKF3"/>
<dbReference type="Gene3D" id="6.10.250.2270">
    <property type="match status" value="1"/>
</dbReference>
<dbReference type="GO" id="GO:0003735">
    <property type="term" value="F:structural constituent of ribosome"/>
    <property type="evidence" value="ECO:0007669"/>
    <property type="project" value="InterPro"/>
</dbReference>
<dbReference type="InterPro" id="IPR039660">
    <property type="entry name" value="Ribosomal_eL14"/>
</dbReference>
<dbReference type="InterPro" id="IPR008991">
    <property type="entry name" value="Translation_prot_SH3-like_sf"/>
</dbReference>
<keyword evidence="3" id="KW-0687">Ribonucleoprotein</keyword>
<gene>
    <name evidence="8" type="ORF">LSTR_LSTR013105</name>
</gene>
<feature type="compositionally biased region" description="Basic residues" evidence="6">
    <location>
        <begin position="150"/>
        <end position="171"/>
    </location>
</feature>
<dbReference type="Pfam" id="PF01929">
    <property type="entry name" value="Ribosomal_L14e"/>
    <property type="match status" value="1"/>
</dbReference>
<evidence type="ECO:0000256" key="2">
    <source>
        <dbReference type="ARBA" id="ARBA00022980"/>
    </source>
</evidence>
<reference evidence="8 9" key="1">
    <citation type="journal article" date="2017" name="Gigascience">
        <title>Genome sequence of the small brown planthopper, Laodelphax striatellus.</title>
        <authorList>
            <person name="Zhu J."/>
            <person name="Jiang F."/>
            <person name="Wang X."/>
            <person name="Yang P."/>
            <person name="Bao Y."/>
            <person name="Zhao W."/>
            <person name="Wang W."/>
            <person name="Lu H."/>
            <person name="Wang Q."/>
            <person name="Cui N."/>
            <person name="Li J."/>
            <person name="Chen X."/>
            <person name="Luo L."/>
            <person name="Yu J."/>
            <person name="Kang L."/>
            <person name="Cui F."/>
        </authorList>
    </citation>
    <scope>NUCLEOTIDE SEQUENCE [LARGE SCALE GENOMIC DNA]</scope>
    <source>
        <strain evidence="8">Lst14</strain>
    </source>
</reference>
<feature type="domain" description="Large ribosomal subunit protein eL14" evidence="7">
    <location>
        <begin position="46"/>
        <end position="120"/>
    </location>
</feature>
<evidence type="ECO:0000256" key="1">
    <source>
        <dbReference type="ARBA" id="ARBA00006592"/>
    </source>
</evidence>
<dbReference type="FunCoup" id="A0A482XKF3">
    <property type="interactions" value="1092"/>
</dbReference>
<evidence type="ECO:0000259" key="7">
    <source>
        <dbReference type="Pfam" id="PF01929"/>
    </source>
</evidence>
<protein>
    <recommendedName>
        <fullName evidence="4">Large ribosomal subunit protein eL14</fullName>
    </recommendedName>
    <alternativeName>
        <fullName evidence="5">60S ribosomal protein L14</fullName>
    </alternativeName>
</protein>
<evidence type="ECO:0000313" key="8">
    <source>
        <dbReference type="EMBL" id="RZF46147.1"/>
    </source>
</evidence>
<accession>A0A482XKF3</accession>
<dbReference type="PANTHER" id="PTHR11127">
    <property type="entry name" value="60S RIBOSOMAL PROTEIN L14"/>
    <property type="match status" value="1"/>
</dbReference>
<dbReference type="Gene3D" id="2.30.30.30">
    <property type="match status" value="1"/>
</dbReference>
<organism evidence="8 9">
    <name type="scientific">Laodelphax striatellus</name>
    <name type="common">Small brown planthopper</name>
    <name type="synonym">Delphax striatella</name>
    <dbReference type="NCBI Taxonomy" id="195883"/>
    <lineage>
        <taxon>Eukaryota</taxon>
        <taxon>Metazoa</taxon>
        <taxon>Ecdysozoa</taxon>
        <taxon>Arthropoda</taxon>
        <taxon>Hexapoda</taxon>
        <taxon>Insecta</taxon>
        <taxon>Pterygota</taxon>
        <taxon>Neoptera</taxon>
        <taxon>Paraneoptera</taxon>
        <taxon>Hemiptera</taxon>
        <taxon>Auchenorrhyncha</taxon>
        <taxon>Fulgoroidea</taxon>
        <taxon>Delphacidae</taxon>
        <taxon>Criomorphinae</taxon>
        <taxon>Laodelphax</taxon>
    </lineage>
</organism>
<dbReference type="InterPro" id="IPR014722">
    <property type="entry name" value="Rib_uL2_dom2"/>
</dbReference>
<dbReference type="Proteomes" id="UP000291343">
    <property type="component" value="Unassembled WGS sequence"/>
</dbReference>
<dbReference type="AlphaFoldDB" id="A0A482XKF3"/>
<keyword evidence="2" id="KW-0689">Ribosomal protein</keyword>
<feature type="region of interest" description="Disordered" evidence="6">
    <location>
        <begin position="142"/>
        <end position="171"/>
    </location>
</feature>
<keyword evidence="9" id="KW-1185">Reference proteome</keyword>
<evidence type="ECO:0000256" key="4">
    <source>
        <dbReference type="ARBA" id="ARBA00035215"/>
    </source>
</evidence>
<dbReference type="CDD" id="cd23702">
    <property type="entry name" value="eL14"/>
    <property type="match status" value="1"/>
</dbReference>
<evidence type="ECO:0000256" key="3">
    <source>
        <dbReference type="ARBA" id="ARBA00023274"/>
    </source>
</evidence>
<dbReference type="GO" id="GO:0042273">
    <property type="term" value="P:ribosomal large subunit biogenesis"/>
    <property type="evidence" value="ECO:0007669"/>
    <property type="project" value="TreeGrafter"/>
</dbReference>
<dbReference type="PANTHER" id="PTHR11127:SF2">
    <property type="entry name" value="LARGE RIBOSOMAL SUBUNIT PROTEIN EL14"/>
    <property type="match status" value="1"/>
</dbReference>
<comment type="caution">
    <text evidence="8">The sequence shown here is derived from an EMBL/GenBank/DDBJ whole genome shotgun (WGS) entry which is preliminary data.</text>
</comment>
<name>A0A482XKF3_LAOST</name>
<dbReference type="OrthoDB" id="1875589at2759"/>
<sequence length="171" mass="19877">MPYKRFVETGRVAYIADGPAKGKLCTIVDIVNQTKALVDGPETGVPRSQIRLNQLHLTKFRMKFPFTASTKVVRTAWKKDKIDEKWKESIWAKKVAAKKRRAELTDFDRFKLRNAKKVRNVMRKSVYLSLKLEKQRQARVKLNAKMGIKKERKPKREKKPKAKKTAAPVKK</sequence>
<evidence type="ECO:0000256" key="5">
    <source>
        <dbReference type="ARBA" id="ARBA00035318"/>
    </source>
</evidence>
<comment type="similarity">
    <text evidence="1">Belongs to the eukaryotic ribosomal protein eL14 family.</text>
</comment>
<proteinExistence type="inferred from homology"/>
<dbReference type="SMR" id="A0A482XKF3"/>
<evidence type="ECO:0000313" key="9">
    <source>
        <dbReference type="Proteomes" id="UP000291343"/>
    </source>
</evidence>
<dbReference type="STRING" id="195883.A0A482XKF3"/>
<dbReference type="EMBL" id="QKKF02007140">
    <property type="protein sequence ID" value="RZF46147.1"/>
    <property type="molecule type" value="Genomic_DNA"/>
</dbReference>
<dbReference type="GO" id="GO:0003723">
    <property type="term" value="F:RNA binding"/>
    <property type="evidence" value="ECO:0007669"/>
    <property type="project" value="InterPro"/>
</dbReference>
<evidence type="ECO:0000256" key="6">
    <source>
        <dbReference type="SAM" id="MobiDB-lite"/>
    </source>
</evidence>
<dbReference type="GO" id="GO:0022625">
    <property type="term" value="C:cytosolic large ribosomal subunit"/>
    <property type="evidence" value="ECO:0007669"/>
    <property type="project" value="TreeGrafter"/>
</dbReference>
<dbReference type="GO" id="GO:0006412">
    <property type="term" value="P:translation"/>
    <property type="evidence" value="ECO:0007669"/>
    <property type="project" value="InterPro"/>
</dbReference>
<dbReference type="SUPFAM" id="SSF50104">
    <property type="entry name" value="Translation proteins SH3-like domain"/>
    <property type="match status" value="1"/>
</dbReference>
<dbReference type="InterPro" id="IPR002784">
    <property type="entry name" value="Ribosomal_eL14_dom"/>
</dbReference>